<evidence type="ECO:0000313" key="2">
    <source>
        <dbReference type="Proteomes" id="UP000018890"/>
    </source>
</evidence>
<accession>W4Q3M9</accession>
<sequence>MSSDLKDQLMSWAMLYGEWIDWNVDRLLPDGLELEKKHNERGQLLTEKVKTELGTTYTVRFSPSSSAKSYAKAGLKL</sequence>
<dbReference type="EMBL" id="BAUT01000029">
    <property type="protein sequence ID" value="GAE26691.1"/>
    <property type="molecule type" value="Genomic_DNA"/>
</dbReference>
<name>W4Q3M9_9BACI</name>
<keyword evidence="2" id="KW-1185">Reference proteome</keyword>
<reference evidence="1" key="1">
    <citation type="journal article" date="2014" name="Genome Announc.">
        <title>Draft Genome Sequences of Three Alkaliphilic Bacillus Strains, Bacillus wakoensis JCM 9140T, Bacillus akibai JCM 9157T, and Bacillus hemicellulosilyticus JCM 9152T.</title>
        <authorList>
            <person name="Yuki M."/>
            <person name="Oshima K."/>
            <person name="Suda W."/>
            <person name="Oshida Y."/>
            <person name="Kitamura K."/>
            <person name="Iida T."/>
            <person name="Hattori M."/>
            <person name="Ohkuma M."/>
        </authorList>
    </citation>
    <scope>NUCLEOTIDE SEQUENCE [LARGE SCALE GENOMIC DNA]</scope>
    <source>
        <strain evidence="1">JCM 9140</strain>
    </source>
</reference>
<proteinExistence type="predicted"/>
<evidence type="ECO:0000313" key="1">
    <source>
        <dbReference type="EMBL" id="GAE26691.1"/>
    </source>
</evidence>
<comment type="caution">
    <text evidence="1">The sequence shown here is derived from an EMBL/GenBank/DDBJ whole genome shotgun (WGS) entry which is preliminary data.</text>
</comment>
<dbReference type="AlphaFoldDB" id="W4Q3M9"/>
<dbReference type="Proteomes" id="UP000018890">
    <property type="component" value="Unassembled WGS sequence"/>
</dbReference>
<protein>
    <submittedName>
        <fullName evidence="1">Uncharacterized protein</fullName>
    </submittedName>
</protein>
<organism evidence="1 2">
    <name type="scientific">Halalkalibacter wakoensis JCM 9140</name>
    <dbReference type="NCBI Taxonomy" id="1236970"/>
    <lineage>
        <taxon>Bacteria</taxon>
        <taxon>Bacillati</taxon>
        <taxon>Bacillota</taxon>
        <taxon>Bacilli</taxon>
        <taxon>Bacillales</taxon>
        <taxon>Bacillaceae</taxon>
        <taxon>Halalkalibacter</taxon>
    </lineage>
</organism>
<gene>
    <name evidence="1" type="ORF">JCM9140_2778</name>
</gene>